<keyword evidence="2" id="KW-0677">Repeat</keyword>
<organism evidence="6 7">
    <name type="scientific">Desmophyllum pertusum</name>
    <dbReference type="NCBI Taxonomy" id="174260"/>
    <lineage>
        <taxon>Eukaryota</taxon>
        <taxon>Metazoa</taxon>
        <taxon>Cnidaria</taxon>
        <taxon>Anthozoa</taxon>
        <taxon>Hexacorallia</taxon>
        <taxon>Scleractinia</taxon>
        <taxon>Caryophylliina</taxon>
        <taxon>Caryophylliidae</taxon>
        <taxon>Desmophyllum</taxon>
    </lineage>
</organism>
<dbReference type="OrthoDB" id="61110at2759"/>
<dbReference type="InterPro" id="IPR009091">
    <property type="entry name" value="RCC1/BLIP-II"/>
</dbReference>
<evidence type="ECO:0000256" key="3">
    <source>
        <dbReference type="PROSITE-ProRule" id="PRU00235"/>
    </source>
</evidence>
<dbReference type="PANTHER" id="PTHR45982">
    <property type="entry name" value="REGULATOR OF CHROMOSOME CONDENSATION"/>
    <property type="match status" value="1"/>
</dbReference>
<feature type="repeat" description="RCC1" evidence="3">
    <location>
        <begin position="40"/>
        <end position="92"/>
    </location>
</feature>
<dbReference type="Proteomes" id="UP001163046">
    <property type="component" value="Unassembled WGS sequence"/>
</dbReference>
<gene>
    <name evidence="6" type="primary">RCC1</name>
    <name evidence="6" type="ORF">OS493_012536</name>
</gene>
<proteinExistence type="predicted"/>
<evidence type="ECO:0000313" key="7">
    <source>
        <dbReference type="Proteomes" id="UP001163046"/>
    </source>
</evidence>
<dbReference type="PANTHER" id="PTHR45982:SF1">
    <property type="entry name" value="REGULATOR OF CHROMOSOME CONDENSATION"/>
    <property type="match status" value="1"/>
</dbReference>
<dbReference type="PROSITE" id="PS50012">
    <property type="entry name" value="RCC1_3"/>
    <property type="match status" value="7"/>
</dbReference>
<dbReference type="InterPro" id="IPR051553">
    <property type="entry name" value="Ran_GTPase-activating"/>
</dbReference>
<dbReference type="Pfam" id="PF25390">
    <property type="entry name" value="WD40_RLD"/>
    <property type="match status" value="1"/>
</dbReference>
<feature type="repeat" description="RCC1" evidence="3">
    <location>
        <begin position="93"/>
        <end position="147"/>
    </location>
</feature>
<evidence type="ECO:0000259" key="5">
    <source>
        <dbReference type="Pfam" id="PF25390"/>
    </source>
</evidence>
<feature type="repeat" description="RCC1" evidence="3">
    <location>
        <begin position="202"/>
        <end position="265"/>
    </location>
</feature>
<protein>
    <submittedName>
        <fullName evidence="6">Regulator of chromosome condensation</fullName>
    </submittedName>
</protein>
<dbReference type="InterPro" id="IPR000408">
    <property type="entry name" value="Reg_chr_condens"/>
</dbReference>
<feature type="repeat" description="RCC1" evidence="3">
    <location>
        <begin position="148"/>
        <end position="201"/>
    </location>
</feature>
<dbReference type="Gene3D" id="2.130.10.30">
    <property type="entry name" value="Regulator of chromosome condensation 1/beta-lactamase-inhibitor protein II"/>
    <property type="match status" value="1"/>
</dbReference>
<dbReference type="GO" id="GO:0005085">
    <property type="term" value="F:guanyl-nucleotide exchange factor activity"/>
    <property type="evidence" value="ECO:0007669"/>
    <property type="project" value="TreeGrafter"/>
</dbReference>
<feature type="repeat" description="RCC1" evidence="3">
    <location>
        <begin position="266"/>
        <end position="322"/>
    </location>
</feature>
<feature type="compositionally biased region" description="Basic residues" evidence="4">
    <location>
        <begin position="1"/>
        <end position="10"/>
    </location>
</feature>
<name>A0A9W9ZE84_9CNID</name>
<accession>A0A9W9ZE84</accession>
<dbReference type="SUPFAM" id="SSF50985">
    <property type="entry name" value="RCC1/BLIP-II"/>
    <property type="match status" value="1"/>
</dbReference>
<keyword evidence="1" id="KW-0344">Guanine-nucleotide releasing factor</keyword>
<dbReference type="PROSITE" id="PS00625">
    <property type="entry name" value="RCC1_1"/>
    <property type="match status" value="1"/>
</dbReference>
<dbReference type="InterPro" id="IPR058923">
    <property type="entry name" value="RCC1-like_dom"/>
</dbReference>
<feature type="repeat" description="RCC1" evidence="3">
    <location>
        <begin position="376"/>
        <end position="431"/>
    </location>
</feature>
<dbReference type="PRINTS" id="PR00633">
    <property type="entry name" value="RCCNDNSATION"/>
</dbReference>
<dbReference type="PROSITE" id="PS00626">
    <property type="entry name" value="RCC1_2"/>
    <property type="match status" value="2"/>
</dbReference>
<keyword evidence="7" id="KW-1185">Reference proteome</keyword>
<feature type="region of interest" description="Disordered" evidence="4">
    <location>
        <begin position="1"/>
        <end position="45"/>
    </location>
</feature>
<evidence type="ECO:0000256" key="2">
    <source>
        <dbReference type="ARBA" id="ARBA00022737"/>
    </source>
</evidence>
<feature type="domain" description="RCC1-like" evidence="5">
    <location>
        <begin position="41"/>
        <end position="426"/>
    </location>
</feature>
<reference evidence="6" key="1">
    <citation type="submission" date="2023-01" db="EMBL/GenBank/DDBJ databases">
        <title>Genome assembly of the deep-sea coral Lophelia pertusa.</title>
        <authorList>
            <person name="Herrera S."/>
            <person name="Cordes E."/>
        </authorList>
    </citation>
    <scope>NUCLEOTIDE SEQUENCE</scope>
    <source>
        <strain evidence="6">USNM1676648</strain>
        <tissue evidence="6">Polyp</tissue>
    </source>
</reference>
<evidence type="ECO:0000256" key="4">
    <source>
        <dbReference type="SAM" id="MobiDB-lite"/>
    </source>
</evidence>
<dbReference type="EMBL" id="MU826355">
    <property type="protein sequence ID" value="KAJ7379790.1"/>
    <property type="molecule type" value="Genomic_DNA"/>
</dbReference>
<comment type="caution">
    <text evidence="6">The sequence shown here is derived from an EMBL/GenBank/DDBJ whole genome shotgun (WGS) entry which is preliminary data.</text>
</comment>
<feature type="compositionally biased region" description="Basic and acidic residues" evidence="4">
    <location>
        <begin position="11"/>
        <end position="40"/>
    </location>
</feature>
<evidence type="ECO:0000313" key="6">
    <source>
        <dbReference type="EMBL" id="KAJ7379790.1"/>
    </source>
</evidence>
<feature type="repeat" description="RCC1" evidence="3">
    <location>
        <begin position="323"/>
        <end position="375"/>
    </location>
</feature>
<sequence>MPARKRQPSKRKAEEPAKEVVGKKKEKREAPDTSDRRETGHVLALGQGDVGQLGLGEDILERKKPAIVKGLDDLEIVQVECGGMHTVALAKNGKVYTWGCNDEGALGRVTSSNDGEEFTAGPVQDIETVNIVMVSAGDSHTMALSDKGTVFGWGTYRDASGQVGLQADGMKHKPTVILALQSDPIIKIASGNDHTAALTTSGKIFTWGCAEQGQLGRIMGCFASRGGRRGLEYILNPKQVRDKKRGLKFKDIFCGSYSTFAIAQDGSVYAWGLNNYGQLGTGGLETLYAPVKVDSLTSLNSDNAKCVSVASGQHHTIILDSSGKVYAMGRAEYGRLGLGDDAKETSNPVQVTALDTNPICKIACGEAVSLAVSRNGDLYSWGFGSCLQLGTGVDEDEFSPTKVEGKNLQSELHEVLGVAAGGQHTAMLVKDRKQ</sequence>
<evidence type="ECO:0000256" key="1">
    <source>
        <dbReference type="ARBA" id="ARBA00022658"/>
    </source>
</evidence>
<dbReference type="GO" id="GO:0005737">
    <property type="term" value="C:cytoplasm"/>
    <property type="evidence" value="ECO:0007669"/>
    <property type="project" value="TreeGrafter"/>
</dbReference>
<dbReference type="AlphaFoldDB" id="A0A9W9ZE84"/>